<proteinExistence type="predicted"/>
<dbReference type="Proteomes" id="UP000219215">
    <property type="component" value="Chromosome DPRO"/>
</dbReference>
<feature type="region of interest" description="Disordered" evidence="1">
    <location>
        <begin position="120"/>
        <end position="139"/>
    </location>
</feature>
<protein>
    <submittedName>
        <fullName evidence="2">Uncharacterized protein</fullName>
    </submittedName>
</protein>
<keyword evidence="3" id="KW-1185">Reference proteome</keyword>
<sequence length="139" mass="14900">MGREIRTSKHLQGRRKSPWHQAFFALNRSLRGGNGLKKRKKMAPPKRGGSWLLPAAGLDDGVAGADQGHGHGGQGDAEVADDCVDAGDDRRAEGGGHECDLDELANLPFWGMFSTAAPCGHSQAYSPPQRQLGRKMGLK</sequence>
<feature type="region of interest" description="Disordered" evidence="1">
    <location>
        <begin position="62"/>
        <end position="81"/>
    </location>
</feature>
<dbReference type="KEGG" id="pprf:DPRO_0712"/>
<evidence type="ECO:0000313" key="3">
    <source>
        <dbReference type="Proteomes" id="UP000219215"/>
    </source>
</evidence>
<dbReference type="EMBL" id="LT907975">
    <property type="protein sequence ID" value="SOB57598.1"/>
    <property type="molecule type" value="Genomic_DNA"/>
</dbReference>
<evidence type="ECO:0000313" key="2">
    <source>
        <dbReference type="EMBL" id="SOB57598.1"/>
    </source>
</evidence>
<feature type="region of interest" description="Disordered" evidence="1">
    <location>
        <begin position="32"/>
        <end position="55"/>
    </location>
</feature>
<accession>A0A2C8F4W6</accession>
<organism evidence="2 3">
    <name type="scientific">Pseudodesulfovibrio profundus</name>
    <dbReference type="NCBI Taxonomy" id="57320"/>
    <lineage>
        <taxon>Bacteria</taxon>
        <taxon>Pseudomonadati</taxon>
        <taxon>Thermodesulfobacteriota</taxon>
        <taxon>Desulfovibrionia</taxon>
        <taxon>Desulfovibrionales</taxon>
        <taxon>Desulfovibrionaceae</taxon>
    </lineage>
</organism>
<evidence type="ECO:0000256" key="1">
    <source>
        <dbReference type="SAM" id="MobiDB-lite"/>
    </source>
</evidence>
<gene>
    <name evidence="2" type="ORF">DPRO_0712</name>
</gene>
<name>A0A2C8F4W6_9BACT</name>
<reference evidence="3" key="1">
    <citation type="submission" date="2017-09" db="EMBL/GenBank/DDBJ databases">
        <authorList>
            <person name="Regsiter A."/>
            <person name="William W."/>
        </authorList>
    </citation>
    <scope>NUCLEOTIDE SEQUENCE [LARGE SCALE GENOMIC DNA]</scope>
    <source>
        <strain evidence="3">500-1</strain>
    </source>
</reference>
<dbReference type="AlphaFoldDB" id="A0A2C8F4W6"/>